<gene>
    <name evidence="1" type="ORF">NPIL_593731</name>
</gene>
<dbReference type="EMBL" id="BMAW01105688">
    <property type="protein sequence ID" value="GFT20452.1"/>
    <property type="molecule type" value="Genomic_DNA"/>
</dbReference>
<protein>
    <submittedName>
        <fullName evidence="1">Uncharacterized protein</fullName>
    </submittedName>
</protein>
<dbReference type="AlphaFoldDB" id="A0A8X6NKL8"/>
<evidence type="ECO:0000313" key="2">
    <source>
        <dbReference type="Proteomes" id="UP000887013"/>
    </source>
</evidence>
<dbReference type="Proteomes" id="UP000887013">
    <property type="component" value="Unassembled WGS sequence"/>
</dbReference>
<accession>A0A8X6NKL8</accession>
<name>A0A8X6NKL8_NEPPI</name>
<sequence>MLLSDLPRTWPTAAAFWLQLRKLRHKTRSNETQNDTISTLFALFPIQKRMKKPQGKLFPMPHKYAEERILGSKRPSFDSTI</sequence>
<organism evidence="1 2">
    <name type="scientific">Nephila pilipes</name>
    <name type="common">Giant wood spider</name>
    <name type="synonym">Nephila maculata</name>
    <dbReference type="NCBI Taxonomy" id="299642"/>
    <lineage>
        <taxon>Eukaryota</taxon>
        <taxon>Metazoa</taxon>
        <taxon>Ecdysozoa</taxon>
        <taxon>Arthropoda</taxon>
        <taxon>Chelicerata</taxon>
        <taxon>Arachnida</taxon>
        <taxon>Araneae</taxon>
        <taxon>Araneomorphae</taxon>
        <taxon>Entelegynae</taxon>
        <taxon>Araneoidea</taxon>
        <taxon>Nephilidae</taxon>
        <taxon>Nephila</taxon>
    </lineage>
</organism>
<proteinExistence type="predicted"/>
<reference evidence="1" key="1">
    <citation type="submission" date="2020-08" db="EMBL/GenBank/DDBJ databases">
        <title>Multicomponent nature underlies the extraordinary mechanical properties of spider dragline silk.</title>
        <authorList>
            <person name="Kono N."/>
            <person name="Nakamura H."/>
            <person name="Mori M."/>
            <person name="Yoshida Y."/>
            <person name="Ohtoshi R."/>
            <person name="Malay A.D."/>
            <person name="Moran D.A.P."/>
            <person name="Tomita M."/>
            <person name="Numata K."/>
            <person name="Arakawa K."/>
        </authorList>
    </citation>
    <scope>NUCLEOTIDE SEQUENCE</scope>
</reference>
<comment type="caution">
    <text evidence="1">The sequence shown here is derived from an EMBL/GenBank/DDBJ whole genome shotgun (WGS) entry which is preliminary data.</text>
</comment>
<keyword evidence="2" id="KW-1185">Reference proteome</keyword>
<evidence type="ECO:0000313" key="1">
    <source>
        <dbReference type="EMBL" id="GFT20452.1"/>
    </source>
</evidence>